<protein>
    <submittedName>
        <fullName evidence="4">Uncharacterized protein</fullName>
    </submittedName>
</protein>
<reference evidence="4" key="1">
    <citation type="submission" date="2021-02" db="EMBL/GenBank/DDBJ databases">
        <authorList>
            <person name="Nowell W R."/>
        </authorList>
    </citation>
    <scope>NUCLEOTIDE SEQUENCE</scope>
</reference>
<evidence type="ECO:0000313" key="6">
    <source>
        <dbReference type="Proteomes" id="UP000663877"/>
    </source>
</evidence>
<evidence type="ECO:0000313" key="5">
    <source>
        <dbReference type="Proteomes" id="UP000663832"/>
    </source>
</evidence>
<dbReference type="EMBL" id="CAJNOM010000007">
    <property type="protein sequence ID" value="CAF0764174.1"/>
    <property type="molecule type" value="Genomic_DNA"/>
</dbReference>
<dbReference type="Proteomes" id="UP000663832">
    <property type="component" value="Unassembled WGS sequence"/>
</dbReference>
<comment type="caution">
    <text evidence="4">The sequence shown here is derived from an EMBL/GenBank/DDBJ whole genome shotgun (WGS) entry which is preliminary data.</text>
</comment>
<dbReference type="OrthoDB" id="10112522at2759"/>
<evidence type="ECO:0000313" key="2">
    <source>
        <dbReference type="EMBL" id="CAF0764174.1"/>
    </source>
</evidence>
<keyword evidence="5" id="KW-1185">Reference proteome</keyword>
<sequence length="68" mass="7770">MGKRHSKANSSTVPKSAESRRRIKLQGMQNVLLIWLDNNIDENNDDCQNTITRLHQAVNDTNTFTDVD</sequence>
<dbReference type="AlphaFoldDB" id="A0A814B4Z9"/>
<dbReference type="EMBL" id="CAJNOI010000043">
    <property type="protein sequence ID" value="CAF0923705.1"/>
    <property type="molecule type" value="Genomic_DNA"/>
</dbReference>
<evidence type="ECO:0000256" key="1">
    <source>
        <dbReference type="SAM" id="MobiDB-lite"/>
    </source>
</evidence>
<accession>A0A814B4Z9</accession>
<evidence type="ECO:0000313" key="4">
    <source>
        <dbReference type="EMBL" id="CAF0923705.1"/>
    </source>
</evidence>
<evidence type="ECO:0000313" key="3">
    <source>
        <dbReference type="EMBL" id="CAF0766451.1"/>
    </source>
</evidence>
<dbReference type="EMBL" id="CAJNOM010000007">
    <property type="protein sequence ID" value="CAF0766451.1"/>
    <property type="molecule type" value="Genomic_DNA"/>
</dbReference>
<dbReference type="Proteomes" id="UP000663877">
    <property type="component" value="Unassembled WGS sequence"/>
</dbReference>
<feature type="region of interest" description="Disordered" evidence="1">
    <location>
        <begin position="1"/>
        <end position="21"/>
    </location>
</feature>
<name>A0A814B4Z9_9BILA</name>
<organism evidence="4 6">
    <name type="scientific">Adineta steineri</name>
    <dbReference type="NCBI Taxonomy" id="433720"/>
    <lineage>
        <taxon>Eukaryota</taxon>
        <taxon>Metazoa</taxon>
        <taxon>Spiralia</taxon>
        <taxon>Gnathifera</taxon>
        <taxon>Rotifera</taxon>
        <taxon>Eurotatoria</taxon>
        <taxon>Bdelloidea</taxon>
        <taxon>Adinetida</taxon>
        <taxon>Adinetidae</taxon>
        <taxon>Adineta</taxon>
    </lineage>
</organism>
<gene>
    <name evidence="4" type="ORF">BJG266_LOCUS11678</name>
    <name evidence="2" type="ORF">QVE165_LOCUS2228</name>
    <name evidence="3" type="ORF">QVE165_LOCUS2359</name>
</gene>
<proteinExistence type="predicted"/>